<dbReference type="RefSeq" id="WP_209139247.1">
    <property type="nucleotide sequence ID" value="NZ_JAGHKO010000002.1"/>
</dbReference>
<dbReference type="Proteomes" id="UP000677244">
    <property type="component" value="Unassembled WGS sequence"/>
</dbReference>
<keyword evidence="1" id="KW-1133">Transmembrane helix</keyword>
<accession>A0ABS3YTE9</accession>
<dbReference type="EMBL" id="JAGHKO010000002">
    <property type="protein sequence ID" value="MBO9201184.1"/>
    <property type="molecule type" value="Genomic_DNA"/>
</dbReference>
<dbReference type="InterPro" id="IPR046216">
    <property type="entry name" value="DUF6249"/>
</dbReference>
<name>A0ABS3YTE9_9BACT</name>
<keyword evidence="1" id="KW-0472">Membrane</keyword>
<proteinExistence type="predicted"/>
<keyword evidence="4" id="KW-1185">Reference proteome</keyword>
<reference evidence="3 4" key="1">
    <citation type="submission" date="2021-03" db="EMBL/GenBank/DDBJ databases">
        <title>Assistant Professor.</title>
        <authorList>
            <person name="Huq M.A."/>
        </authorList>
    </citation>
    <scope>NUCLEOTIDE SEQUENCE [LARGE SCALE GENOMIC DNA]</scope>
    <source>
        <strain evidence="3 4">MAH-29</strain>
    </source>
</reference>
<keyword evidence="1" id="KW-0812">Transmembrane</keyword>
<feature type="transmembrane region" description="Helical" evidence="1">
    <location>
        <begin position="6"/>
        <end position="29"/>
    </location>
</feature>
<feature type="transmembrane region" description="Helical" evidence="1">
    <location>
        <begin position="58"/>
        <end position="80"/>
    </location>
</feature>
<gene>
    <name evidence="3" type="ORF">J7I42_12970</name>
</gene>
<organism evidence="3 4">
    <name type="scientific">Niastella soli</name>
    <dbReference type="NCBI Taxonomy" id="2821487"/>
    <lineage>
        <taxon>Bacteria</taxon>
        <taxon>Pseudomonadati</taxon>
        <taxon>Bacteroidota</taxon>
        <taxon>Chitinophagia</taxon>
        <taxon>Chitinophagales</taxon>
        <taxon>Chitinophagaceae</taxon>
        <taxon>Niastella</taxon>
    </lineage>
</organism>
<dbReference type="Pfam" id="PF19762">
    <property type="entry name" value="DUF6249"/>
    <property type="match status" value="1"/>
</dbReference>
<evidence type="ECO:0000256" key="1">
    <source>
        <dbReference type="SAM" id="Phobius"/>
    </source>
</evidence>
<evidence type="ECO:0000313" key="4">
    <source>
        <dbReference type="Proteomes" id="UP000677244"/>
    </source>
</evidence>
<sequence>MDKGVLAIVWLMVSSLGLLILIFGIRYLMSRENLAMLEKGMNPKEKVNRPAPYTNLKWGLLLLGAGFGLALAYIITQYMLHDYENPALWFAFIAMGGGGGLIYSYRIEKKELLDKP</sequence>
<evidence type="ECO:0000259" key="2">
    <source>
        <dbReference type="Pfam" id="PF19762"/>
    </source>
</evidence>
<feature type="domain" description="DUF6249" evidence="2">
    <location>
        <begin position="6"/>
        <end position="109"/>
    </location>
</feature>
<protein>
    <recommendedName>
        <fullName evidence="2">DUF6249 domain-containing protein</fullName>
    </recommendedName>
</protein>
<comment type="caution">
    <text evidence="3">The sequence shown here is derived from an EMBL/GenBank/DDBJ whole genome shotgun (WGS) entry which is preliminary data.</text>
</comment>
<feature type="transmembrane region" description="Helical" evidence="1">
    <location>
        <begin position="86"/>
        <end position="105"/>
    </location>
</feature>
<evidence type="ECO:0000313" key="3">
    <source>
        <dbReference type="EMBL" id="MBO9201184.1"/>
    </source>
</evidence>